<dbReference type="InterPro" id="IPR001910">
    <property type="entry name" value="Inosine/uridine_hydrolase_dom"/>
</dbReference>
<evidence type="ECO:0000313" key="6">
    <source>
        <dbReference type="EMBL" id="RDW77023.1"/>
    </source>
</evidence>
<dbReference type="GO" id="GO:0008477">
    <property type="term" value="F:purine nucleosidase activity"/>
    <property type="evidence" value="ECO:0007669"/>
    <property type="project" value="TreeGrafter"/>
</dbReference>
<dbReference type="Proteomes" id="UP000256645">
    <property type="component" value="Unassembled WGS sequence"/>
</dbReference>
<dbReference type="EMBL" id="PDLM01000005">
    <property type="protein sequence ID" value="RDW77023.1"/>
    <property type="molecule type" value="Genomic_DNA"/>
</dbReference>
<dbReference type="SUPFAM" id="SSF53590">
    <property type="entry name" value="Nucleoside hydrolase"/>
    <property type="match status" value="1"/>
</dbReference>
<evidence type="ECO:0000256" key="1">
    <source>
        <dbReference type="ARBA" id="ARBA00009176"/>
    </source>
</evidence>
<dbReference type="GO" id="GO:0006152">
    <property type="term" value="P:purine nucleoside catabolic process"/>
    <property type="evidence" value="ECO:0007669"/>
    <property type="project" value="TreeGrafter"/>
</dbReference>
<dbReference type="InterPro" id="IPR036452">
    <property type="entry name" value="Ribo_hydro-like"/>
</dbReference>
<protein>
    <submittedName>
        <fullName evidence="6">Inosine-uridine preferring nucleoside hydrolase-like protein</fullName>
    </submittedName>
</protein>
<name>A0A3D8RSI9_9HELO</name>
<dbReference type="Pfam" id="PF01156">
    <property type="entry name" value="IU_nuc_hydro"/>
    <property type="match status" value="1"/>
</dbReference>
<dbReference type="AlphaFoldDB" id="A0A3D8RSI9"/>
<dbReference type="STRING" id="1849047.A0A3D8RSI9"/>
<feature type="signal peptide" evidence="4">
    <location>
        <begin position="1"/>
        <end position="19"/>
    </location>
</feature>
<evidence type="ECO:0000259" key="5">
    <source>
        <dbReference type="Pfam" id="PF01156"/>
    </source>
</evidence>
<sequence>MKFTQYAAPLLAAASVVSAFPAAKRNVTASEKKYIILDNDWSSAGFIPFLIALDAGYEVLGLASDTANTWQHQVALHGLATLEMGNLSSCIPVVPGSTYPLLNTPNKFQAWEAVHGDLAWQGAFAPYNATAEALGSDPTSGDDPNRVVKGAFLEGFPSEALIQGLGDSQSAAAFMVEMVHRYPGQVSIYSGGALTNVALAVRMDEKFASLAKNLVVMGGYIDVNLLQVTGSVNQNDINSDINLMIDPEAAKIAFTADFPDIIFAGNVANQVISTQEFLDEVYEVKNPYSELMYNDYGTIFPFWDETAAAILVDPTIITNATTFYVDVDIAYGSPSYGNIHAYQSALMPPGLRNVTYVNSIDSAKLKTMIKRSVQYPRNCSTMGMTL</sequence>
<dbReference type="GO" id="GO:0005829">
    <property type="term" value="C:cytosol"/>
    <property type="evidence" value="ECO:0007669"/>
    <property type="project" value="TreeGrafter"/>
</dbReference>
<dbReference type="OrthoDB" id="432381at2759"/>
<proteinExistence type="inferred from homology"/>
<evidence type="ECO:0000256" key="3">
    <source>
        <dbReference type="ARBA" id="ARBA00023295"/>
    </source>
</evidence>
<feature type="chain" id="PRO_5017738151" evidence="4">
    <location>
        <begin position="20"/>
        <end position="386"/>
    </location>
</feature>
<keyword evidence="7" id="KW-1185">Reference proteome</keyword>
<gene>
    <name evidence="6" type="ORF">BP6252_05076</name>
</gene>
<dbReference type="InterPro" id="IPR023186">
    <property type="entry name" value="IUNH"/>
</dbReference>
<organism evidence="6 7">
    <name type="scientific">Coleophoma cylindrospora</name>
    <dbReference type="NCBI Taxonomy" id="1849047"/>
    <lineage>
        <taxon>Eukaryota</taxon>
        <taxon>Fungi</taxon>
        <taxon>Dikarya</taxon>
        <taxon>Ascomycota</taxon>
        <taxon>Pezizomycotina</taxon>
        <taxon>Leotiomycetes</taxon>
        <taxon>Helotiales</taxon>
        <taxon>Dermateaceae</taxon>
        <taxon>Coleophoma</taxon>
    </lineage>
</organism>
<accession>A0A3D8RSI9</accession>
<keyword evidence="2 6" id="KW-0378">Hydrolase</keyword>
<evidence type="ECO:0000256" key="2">
    <source>
        <dbReference type="ARBA" id="ARBA00022801"/>
    </source>
</evidence>
<comment type="caution">
    <text evidence="6">The sequence shown here is derived from an EMBL/GenBank/DDBJ whole genome shotgun (WGS) entry which is preliminary data.</text>
</comment>
<keyword evidence="3" id="KW-0326">Glycosidase</keyword>
<dbReference type="PANTHER" id="PTHR12304:SF25">
    <property type="entry name" value="INOSINE_URIDINE-PREFERRING NUCLEOSIDE HYDROLASE DOMAIN-CONTAINING PROTEIN"/>
    <property type="match status" value="1"/>
</dbReference>
<keyword evidence="4" id="KW-0732">Signal</keyword>
<evidence type="ECO:0000256" key="4">
    <source>
        <dbReference type="SAM" id="SignalP"/>
    </source>
</evidence>
<feature type="domain" description="Inosine/uridine-preferring nucleoside hydrolase" evidence="5">
    <location>
        <begin position="35"/>
        <end position="365"/>
    </location>
</feature>
<dbReference type="Gene3D" id="3.90.245.10">
    <property type="entry name" value="Ribonucleoside hydrolase-like"/>
    <property type="match status" value="1"/>
</dbReference>
<dbReference type="PANTHER" id="PTHR12304">
    <property type="entry name" value="INOSINE-URIDINE PREFERRING NUCLEOSIDE HYDROLASE"/>
    <property type="match status" value="1"/>
</dbReference>
<reference evidence="6 7" key="1">
    <citation type="journal article" date="2018" name="IMA Fungus">
        <title>IMA Genome-F 9: Draft genome sequence of Annulohypoxylon stygium, Aspergillus mulundensis, Berkeleyomyces basicola (syn. Thielaviopsis basicola), Ceratocystis smalleyi, two Cercospora beticola strains, Coleophoma cylindrospora, Fusarium fracticaudum, Phialophora cf. hyalina, and Morchella septimelata.</title>
        <authorList>
            <person name="Wingfield B.D."/>
            <person name="Bills G.F."/>
            <person name="Dong Y."/>
            <person name="Huang W."/>
            <person name="Nel W.J."/>
            <person name="Swalarsk-Parry B.S."/>
            <person name="Vaghefi N."/>
            <person name="Wilken P.M."/>
            <person name="An Z."/>
            <person name="de Beer Z.W."/>
            <person name="De Vos L."/>
            <person name="Chen L."/>
            <person name="Duong T.A."/>
            <person name="Gao Y."/>
            <person name="Hammerbacher A."/>
            <person name="Kikkert J.R."/>
            <person name="Li Y."/>
            <person name="Li H."/>
            <person name="Li K."/>
            <person name="Li Q."/>
            <person name="Liu X."/>
            <person name="Ma X."/>
            <person name="Naidoo K."/>
            <person name="Pethybridge S.J."/>
            <person name="Sun J."/>
            <person name="Steenkamp E.T."/>
            <person name="van der Nest M.A."/>
            <person name="van Wyk S."/>
            <person name="Wingfield M.J."/>
            <person name="Xiong C."/>
            <person name="Yue Q."/>
            <person name="Zhang X."/>
        </authorList>
    </citation>
    <scope>NUCLEOTIDE SEQUENCE [LARGE SCALE GENOMIC DNA]</scope>
    <source>
        <strain evidence="6 7">BP6252</strain>
    </source>
</reference>
<evidence type="ECO:0000313" key="7">
    <source>
        <dbReference type="Proteomes" id="UP000256645"/>
    </source>
</evidence>
<comment type="similarity">
    <text evidence="1">Belongs to the IUNH family.</text>
</comment>